<dbReference type="EMBL" id="CYXX01000007">
    <property type="protein sequence ID" value="CUM95297.1"/>
    <property type="molecule type" value="Genomic_DNA"/>
</dbReference>
<evidence type="ECO:0000256" key="2">
    <source>
        <dbReference type="ARBA" id="ARBA00022448"/>
    </source>
</evidence>
<keyword evidence="4 7" id="KW-0812">Transmembrane</keyword>
<feature type="transmembrane region" description="Helical" evidence="7">
    <location>
        <begin position="161"/>
        <end position="182"/>
    </location>
</feature>
<dbReference type="RefSeq" id="WP_021923370.1">
    <property type="nucleotide sequence ID" value="NZ_CAKZTK010000060.1"/>
</dbReference>
<evidence type="ECO:0000313" key="10">
    <source>
        <dbReference type="Proteomes" id="UP000049828"/>
    </source>
</evidence>
<gene>
    <name evidence="9" type="ORF">ERS852444_01229</name>
    <name evidence="8" type="ORF">RIL183_09571</name>
</gene>
<name>A0A0M6X2K8_9FIRM</name>
<dbReference type="Pfam" id="PF03547">
    <property type="entry name" value="Mem_trans"/>
    <property type="match status" value="1"/>
</dbReference>
<proteinExistence type="predicted"/>
<evidence type="ECO:0000256" key="7">
    <source>
        <dbReference type="SAM" id="Phobius"/>
    </source>
</evidence>
<sequence>MVIKILEMALPVLIMLGLGYFCKAKNVFDEKGLLGLKAFISNITLPVVLFNAFLCAEYNAKIVVLFVLIYVGYLLAIGTGLLLNKTGKSCSVFMPFLLASAEGGMLGYALYGLITGTQTGFAAVDLGQTVFAYTAFLALLKMTDGKKVTARNLLGNMFSNKCFWGMLLGIICGATGIGKLVLNSSVGGIVTSVISMIAAPTSAIVLLVVGYELNMKRELMKKVLITVVTRLAIMAVLLVAVSAIVTGIFGYDKELEVALMVLYSLPAPFIIPMFADLGDDSEYVSTTLSVNTVVTIILFVFISAFYIM</sequence>
<feature type="transmembrane region" description="Helical" evidence="7">
    <location>
        <begin position="223"/>
        <end position="251"/>
    </location>
</feature>
<feature type="transmembrane region" description="Helical" evidence="7">
    <location>
        <begin position="188"/>
        <end position="211"/>
    </location>
</feature>
<evidence type="ECO:0000256" key="6">
    <source>
        <dbReference type="ARBA" id="ARBA00023136"/>
    </source>
</evidence>
<comment type="subcellular location">
    <subcellularLocation>
        <location evidence="1">Membrane</location>
        <topology evidence="1">Multi-pass membrane protein</topology>
    </subcellularLocation>
</comment>
<keyword evidence="2" id="KW-0813">Transport</keyword>
<dbReference type="GO" id="GO:0016020">
    <property type="term" value="C:membrane"/>
    <property type="evidence" value="ECO:0007669"/>
    <property type="project" value="UniProtKB-SubCell"/>
</dbReference>
<evidence type="ECO:0000313" key="9">
    <source>
        <dbReference type="EMBL" id="CUM95297.1"/>
    </source>
</evidence>
<feature type="transmembrane region" description="Helical" evidence="7">
    <location>
        <begin position="287"/>
        <end position="307"/>
    </location>
</feature>
<reference evidence="8" key="1">
    <citation type="submission" date="2015-05" db="EMBL/GenBank/DDBJ databases">
        <authorList>
            <person name="Wang D.B."/>
            <person name="Wang M."/>
        </authorList>
    </citation>
    <scope>NUCLEOTIDE SEQUENCE [LARGE SCALE GENOMIC DNA]</scope>
    <source>
        <strain evidence="8">L1-83</strain>
    </source>
</reference>
<feature type="transmembrane region" description="Helical" evidence="7">
    <location>
        <begin position="120"/>
        <end position="140"/>
    </location>
</feature>
<evidence type="ECO:0000256" key="1">
    <source>
        <dbReference type="ARBA" id="ARBA00004141"/>
    </source>
</evidence>
<evidence type="ECO:0000256" key="4">
    <source>
        <dbReference type="ARBA" id="ARBA00022692"/>
    </source>
</evidence>
<evidence type="ECO:0000313" key="8">
    <source>
        <dbReference type="EMBL" id="CRL43343.1"/>
    </source>
</evidence>
<accession>A0A0M6X2K8</accession>
<keyword evidence="6 7" id="KW-0472">Membrane</keyword>
<reference evidence="10" key="2">
    <citation type="submission" date="2015-05" db="EMBL/GenBank/DDBJ databases">
        <authorList>
            <consortium name="Pathogen Informatics"/>
        </authorList>
    </citation>
    <scope>NUCLEOTIDE SEQUENCE [LARGE SCALE GENOMIC DNA]</scope>
    <source>
        <strain evidence="9 11">2789STDY5608887</strain>
        <strain evidence="10">L1-83</strain>
    </source>
</reference>
<keyword evidence="10" id="KW-1185">Reference proteome</keyword>
<dbReference type="GO" id="GO:0055085">
    <property type="term" value="P:transmembrane transport"/>
    <property type="evidence" value="ECO:0007669"/>
    <property type="project" value="InterPro"/>
</dbReference>
<evidence type="ECO:0000256" key="5">
    <source>
        <dbReference type="ARBA" id="ARBA00022989"/>
    </source>
</evidence>
<dbReference type="InterPro" id="IPR004776">
    <property type="entry name" value="Mem_transp_PIN-like"/>
</dbReference>
<evidence type="ECO:0000256" key="3">
    <source>
        <dbReference type="ARBA" id="ARBA00022475"/>
    </source>
</evidence>
<dbReference type="EMBL" id="CVRS01000129">
    <property type="protein sequence ID" value="CRL43343.1"/>
    <property type="molecule type" value="Genomic_DNA"/>
</dbReference>
<dbReference type="AlphaFoldDB" id="A0A0M6X2K8"/>
<feature type="transmembrane region" description="Helical" evidence="7">
    <location>
        <begin position="95"/>
        <end position="114"/>
    </location>
</feature>
<organism evidence="8 10">
    <name type="scientific">Roseburia inulinivorans</name>
    <dbReference type="NCBI Taxonomy" id="360807"/>
    <lineage>
        <taxon>Bacteria</taxon>
        <taxon>Bacillati</taxon>
        <taxon>Bacillota</taxon>
        <taxon>Clostridia</taxon>
        <taxon>Lachnospirales</taxon>
        <taxon>Lachnospiraceae</taxon>
        <taxon>Roseburia</taxon>
    </lineage>
</organism>
<feature type="transmembrane region" description="Helical" evidence="7">
    <location>
        <begin position="257"/>
        <end position="275"/>
    </location>
</feature>
<protein>
    <submittedName>
        <fullName evidence="9">Membrane transport protein</fullName>
    </submittedName>
    <submittedName>
        <fullName evidence="8">Predicted permeases</fullName>
    </submittedName>
</protein>
<feature type="transmembrane region" description="Helical" evidence="7">
    <location>
        <begin position="60"/>
        <end position="83"/>
    </location>
</feature>
<keyword evidence="5 7" id="KW-1133">Transmembrane helix</keyword>
<dbReference type="PANTHER" id="PTHR36838">
    <property type="entry name" value="AUXIN EFFLUX CARRIER FAMILY PROTEIN"/>
    <property type="match status" value="1"/>
</dbReference>
<evidence type="ECO:0000313" key="11">
    <source>
        <dbReference type="Proteomes" id="UP000095453"/>
    </source>
</evidence>
<dbReference type="PANTHER" id="PTHR36838:SF3">
    <property type="entry name" value="TRANSPORTER AUXIN EFFLUX CARRIER EC FAMILY"/>
    <property type="match status" value="1"/>
</dbReference>
<feature type="transmembrane region" description="Helical" evidence="7">
    <location>
        <begin position="34"/>
        <end position="54"/>
    </location>
</feature>
<dbReference type="Proteomes" id="UP000049828">
    <property type="component" value="Unassembled WGS sequence"/>
</dbReference>
<dbReference type="Proteomes" id="UP000095453">
    <property type="component" value="Unassembled WGS sequence"/>
</dbReference>
<keyword evidence="3" id="KW-1003">Cell membrane</keyword>
<feature type="transmembrane region" description="Helical" evidence="7">
    <location>
        <begin position="6"/>
        <end position="22"/>
    </location>
</feature>